<dbReference type="EMBL" id="JBHUNE010000006">
    <property type="protein sequence ID" value="MFD2758107.1"/>
    <property type="molecule type" value="Genomic_DNA"/>
</dbReference>
<evidence type="ECO:0000256" key="8">
    <source>
        <dbReference type="SAM" id="Phobius"/>
    </source>
</evidence>
<keyword evidence="4" id="KW-1003">Cell membrane</keyword>
<evidence type="ECO:0000313" key="10">
    <source>
        <dbReference type="Proteomes" id="UP001597492"/>
    </source>
</evidence>
<evidence type="ECO:0000313" key="9">
    <source>
        <dbReference type="EMBL" id="MFD2758107.1"/>
    </source>
</evidence>
<dbReference type="PANTHER" id="PTHR30472">
    <property type="entry name" value="FERRIC ENTEROBACTIN TRANSPORT SYSTEM PERMEASE PROTEIN"/>
    <property type="match status" value="1"/>
</dbReference>
<evidence type="ECO:0000256" key="6">
    <source>
        <dbReference type="ARBA" id="ARBA00022989"/>
    </source>
</evidence>
<dbReference type="Pfam" id="PF01032">
    <property type="entry name" value="FecCD"/>
    <property type="match status" value="1"/>
</dbReference>
<keyword evidence="3" id="KW-0813">Transport</keyword>
<dbReference type="InterPro" id="IPR037294">
    <property type="entry name" value="ABC_BtuC-like"/>
</dbReference>
<feature type="transmembrane region" description="Helical" evidence="8">
    <location>
        <begin position="37"/>
        <end position="64"/>
    </location>
</feature>
<evidence type="ECO:0000256" key="3">
    <source>
        <dbReference type="ARBA" id="ARBA00022448"/>
    </source>
</evidence>
<dbReference type="Gene3D" id="1.10.3470.10">
    <property type="entry name" value="ABC transporter involved in vitamin B12 uptake, BtuC"/>
    <property type="match status" value="1"/>
</dbReference>
<name>A0ABW5V0B3_9MICO</name>
<keyword evidence="6 8" id="KW-1133">Transmembrane helix</keyword>
<evidence type="ECO:0000256" key="2">
    <source>
        <dbReference type="ARBA" id="ARBA00007935"/>
    </source>
</evidence>
<keyword evidence="10" id="KW-1185">Reference proteome</keyword>
<organism evidence="9 10">
    <name type="scientific">Gulosibacter faecalis</name>
    <dbReference type="NCBI Taxonomy" id="272240"/>
    <lineage>
        <taxon>Bacteria</taxon>
        <taxon>Bacillati</taxon>
        <taxon>Actinomycetota</taxon>
        <taxon>Actinomycetes</taxon>
        <taxon>Micrococcales</taxon>
        <taxon>Microbacteriaceae</taxon>
        <taxon>Gulosibacter</taxon>
    </lineage>
</organism>
<proteinExistence type="inferred from homology"/>
<comment type="caution">
    <text evidence="9">The sequence shown here is derived from an EMBL/GenBank/DDBJ whole genome shotgun (WGS) entry which is preliminary data.</text>
</comment>
<keyword evidence="7 8" id="KW-0472">Membrane</keyword>
<accession>A0ABW5V0B3</accession>
<dbReference type="InterPro" id="IPR000522">
    <property type="entry name" value="ABC_transptr_permease_BtuC"/>
</dbReference>
<protein>
    <submittedName>
        <fullName evidence="9">FecCD family ABC transporter permease</fullName>
    </submittedName>
</protein>
<comment type="similarity">
    <text evidence="2">Belongs to the binding-protein-dependent transport system permease family. FecCD subfamily.</text>
</comment>
<evidence type="ECO:0000256" key="4">
    <source>
        <dbReference type="ARBA" id="ARBA00022475"/>
    </source>
</evidence>
<feature type="transmembrane region" description="Helical" evidence="8">
    <location>
        <begin position="106"/>
        <end position="124"/>
    </location>
</feature>
<dbReference type="Proteomes" id="UP001597492">
    <property type="component" value="Unassembled WGS sequence"/>
</dbReference>
<keyword evidence="5 8" id="KW-0812">Transmembrane</keyword>
<reference evidence="10" key="1">
    <citation type="journal article" date="2019" name="Int. J. Syst. Evol. Microbiol.">
        <title>The Global Catalogue of Microorganisms (GCM) 10K type strain sequencing project: providing services to taxonomists for standard genome sequencing and annotation.</title>
        <authorList>
            <consortium name="The Broad Institute Genomics Platform"/>
            <consortium name="The Broad Institute Genome Sequencing Center for Infectious Disease"/>
            <person name="Wu L."/>
            <person name="Ma J."/>
        </authorList>
    </citation>
    <scope>NUCLEOTIDE SEQUENCE [LARGE SCALE GENOMIC DNA]</scope>
    <source>
        <strain evidence="10">TISTR 1514</strain>
    </source>
</reference>
<dbReference type="PANTHER" id="PTHR30472:SF1">
    <property type="entry name" value="FE(3+) DICITRATE TRANSPORT SYSTEM PERMEASE PROTEIN FECC-RELATED"/>
    <property type="match status" value="1"/>
</dbReference>
<dbReference type="RefSeq" id="WP_390295652.1">
    <property type="nucleotide sequence ID" value="NZ_JBHUNE010000006.1"/>
</dbReference>
<dbReference type="SUPFAM" id="SSF81345">
    <property type="entry name" value="ABC transporter involved in vitamin B12 uptake, BtuC"/>
    <property type="match status" value="1"/>
</dbReference>
<feature type="transmembrane region" description="Helical" evidence="8">
    <location>
        <begin position="76"/>
        <end position="94"/>
    </location>
</feature>
<evidence type="ECO:0000256" key="7">
    <source>
        <dbReference type="ARBA" id="ARBA00023136"/>
    </source>
</evidence>
<sequence>MFAGLAIAVVLGSALNQLALGDDLARALGTRVARTRAAGIIAVTLLAGGATALTGGIAFIGLVVPHAVRWFVGPDQRWIIAFSMLASPVLLLAADVLGRVIAPGEIEAGIVIAVIGAPVLIALVRRRNVSAL</sequence>
<comment type="subcellular location">
    <subcellularLocation>
        <location evidence="1">Cell membrane</location>
        <topology evidence="1">Multi-pass membrane protein</topology>
    </subcellularLocation>
</comment>
<gene>
    <name evidence="9" type="ORF">ACFSW7_06925</name>
</gene>
<evidence type="ECO:0000256" key="1">
    <source>
        <dbReference type="ARBA" id="ARBA00004651"/>
    </source>
</evidence>
<evidence type="ECO:0000256" key="5">
    <source>
        <dbReference type="ARBA" id="ARBA00022692"/>
    </source>
</evidence>